<evidence type="ECO:0000256" key="10">
    <source>
        <dbReference type="ARBA" id="ARBA00023235"/>
    </source>
</evidence>
<dbReference type="InterPro" id="IPR014016">
    <property type="entry name" value="UvrD-like_ATP-bd"/>
</dbReference>
<evidence type="ECO:0000256" key="15">
    <source>
        <dbReference type="SAM" id="Coils"/>
    </source>
</evidence>
<dbReference type="SUPFAM" id="SSF52540">
    <property type="entry name" value="P-loop containing nucleoside triphosphate hydrolases"/>
    <property type="match status" value="1"/>
</dbReference>
<comment type="caution">
    <text evidence="18">The sequence shown here is derived from an EMBL/GenBank/DDBJ whole genome shotgun (WGS) entry which is preliminary data.</text>
</comment>
<feature type="domain" description="UvrD-like helicase ATP-binding" evidence="16">
    <location>
        <begin position="1"/>
        <end position="442"/>
    </location>
</feature>
<evidence type="ECO:0000256" key="3">
    <source>
        <dbReference type="ARBA" id="ARBA00022763"/>
    </source>
</evidence>
<keyword evidence="9" id="KW-0234">DNA repair</keyword>
<keyword evidence="3" id="KW-0227">DNA damage</keyword>
<proteinExistence type="predicted"/>
<evidence type="ECO:0000259" key="17">
    <source>
        <dbReference type="PROSITE" id="PS51217"/>
    </source>
</evidence>
<dbReference type="InterPro" id="IPR014017">
    <property type="entry name" value="DNA_helicase_UvrD-like_C"/>
</dbReference>
<keyword evidence="2 14" id="KW-0547">Nucleotide-binding</keyword>
<dbReference type="GO" id="GO:0008854">
    <property type="term" value="F:exodeoxyribonuclease V activity"/>
    <property type="evidence" value="ECO:0007669"/>
    <property type="project" value="UniProtKB-EC"/>
</dbReference>
<reference evidence="18 19" key="1">
    <citation type="submission" date="2024-09" db="EMBL/GenBank/DDBJ databases">
        <authorList>
            <person name="Sun Q."/>
            <person name="Mori K."/>
        </authorList>
    </citation>
    <scope>NUCLEOTIDE SEQUENCE [LARGE SCALE GENOMIC DNA]</scope>
    <source>
        <strain evidence="18 19">NCAIM B.02301</strain>
    </source>
</reference>
<gene>
    <name evidence="18" type="ORF">ACFFH4_01675</name>
</gene>
<evidence type="ECO:0000256" key="8">
    <source>
        <dbReference type="ARBA" id="ARBA00023125"/>
    </source>
</evidence>
<dbReference type="Gene3D" id="1.10.486.10">
    <property type="entry name" value="PCRA, domain 4"/>
    <property type="match status" value="1"/>
</dbReference>
<dbReference type="Pfam" id="PF12705">
    <property type="entry name" value="PDDEXK_1"/>
    <property type="match status" value="1"/>
</dbReference>
<feature type="binding site" evidence="14">
    <location>
        <begin position="22"/>
        <end position="29"/>
    </location>
    <ligand>
        <name>ATP</name>
        <dbReference type="ChEBI" id="CHEBI:30616"/>
    </ligand>
</feature>
<evidence type="ECO:0000256" key="9">
    <source>
        <dbReference type="ARBA" id="ARBA00023204"/>
    </source>
</evidence>
<keyword evidence="5 14" id="KW-0347">Helicase</keyword>
<dbReference type="Proteomes" id="UP001589833">
    <property type="component" value="Unassembled WGS sequence"/>
</dbReference>
<feature type="coiled-coil region" evidence="15">
    <location>
        <begin position="65"/>
        <end position="92"/>
    </location>
</feature>
<evidence type="ECO:0000259" key="16">
    <source>
        <dbReference type="PROSITE" id="PS51198"/>
    </source>
</evidence>
<dbReference type="PANTHER" id="PTHR11070:SF48">
    <property type="entry name" value="ATP-DEPENDENT HELICASE_NUCLEASE SUBUNIT A"/>
    <property type="match status" value="1"/>
</dbReference>
<dbReference type="EMBL" id="JBHLTR010000003">
    <property type="protein sequence ID" value="MFC0557762.1"/>
    <property type="molecule type" value="Genomic_DNA"/>
</dbReference>
<dbReference type="PROSITE" id="PS51217">
    <property type="entry name" value="UVRD_HELICASE_CTER"/>
    <property type="match status" value="1"/>
</dbReference>
<dbReference type="Pfam" id="PF13361">
    <property type="entry name" value="UvrD_C"/>
    <property type="match status" value="1"/>
</dbReference>
<evidence type="ECO:0000256" key="2">
    <source>
        <dbReference type="ARBA" id="ARBA00022741"/>
    </source>
</evidence>
<evidence type="ECO:0000313" key="18">
    <source>
        <dbReference type="EMBL" id="MFC0557762.1"/>
    </source>
</evidence>
<name>A0ABV6NAI1_9BACI</name>
<evidence type="ECO:0000256" key="4">
    <source>
        <dbReference type="ARBA" id="ARBA00022801"/>
    </source>
</evidence>
<keyword evidence="6" id="KW-0269">Exonuclease</keyword>
<evidence type="ECO:0000256" key="12">
    <source>
        <dbReference type="ARBA" id="ARBA00034808"/>
    </source>
</evidence>
<dbReference type="PROSITE" id="PS51198">
    <property type="entry name" value="UVRD_HELICASE_ATP_BIND"/>
    <property type="match status" value="1"/>
</dbReference>
<sequence length="1122" mass="129831">MQFNDAQLEAITSEKALILVSAGAGSGKTRVLTERFIHLCELHLQNPGHPVGATVDEIVAITFTEKAAREMKDRIRKRLAEKEREALGEKERLFWFEQKEAIERAQISTFHSFCQRLLSQYAMTADLVPNSRVIDDVEARRRKRAIMTKLLEERDFHELALPLLHIMSKNQLFESIEKVHDDIREFVVGEHSIDSLQVEEMLEKQLVEKKNVQMEAVREFHEQACRCVQHFPPLDELTKAQQKHVERITTAFQTLSIPEDPSYYVYSLEEIMPFKSDKRWNEKAPALYELFENYWKPFKKQWKEIGGEVSIDEEAKKHLERIVLILKEFATRYVNEKKRAGALDFSDLQQKAVALLQHPFIKKACQKQYRHMMVDEFQDTNRLQLEMLNRIEPAFQFIVGDQKQSIYRFRGANVSLMNEREELAMSRSDAQVILMNQNYRTTAPVIHAVNDLFSHAMVSQRSKSYETVYAPLEAFRPGEEEEEKRVELTILEKDEENEESPYDVLANRIVEMIQTGKPHVLKNEMWVKPSFHDIAILIPARSQLLTLERSLINKGIPYVVSGGVGFYNRQEIIDFLTLLRWLNRPFEELYLLAVLRSPVCGLAIDDFLTLKSSLDETESLYQLVYNEAHRAFSKLPASIQDVCRMVRTWLEGWTPFRIQESLELTLEALFKETGLRTSLLLQVNGLQKVKNVEKLIQTIVDSHKTDLESILTDLEERIVLSEKEGESEVERVDGDVIQIMTVHASKGLEFPIVCLPQLDRQIRGDKGIIRFHPEFGLVLNLEEEASDLDGDAIVHQTPGFAIVKDRANAESKEEAKRLYYVAMTRARDYLYMIGEESTTAHTWLALTENALEHTRLADKVEETAASEEQERLTLESSVYKIPTEIVKKEVPLTLSVSEIMLFMKDPIAYFNRFVIGIPETTPSNLTRTQEVEWSIDPSKLGTLVHRACELRDNGLTNQAAMEEAIREEELDLVDVPSYQQEINMLMASYTDEIKQALGKKIANEWAFTTKIEGAVIVGEIDKVVEKNGQRQIIDFKTNRIHRSGAELMDTYRSQLYLYKMAFEQETKESVNRLSLFVFRDQEQPLHTLEYNQEEETAVREAIRTICTLREKQAKKEAYHELI</sequence>
<dbReference type="InterPro" id="IPR000212">
    <property type="entry name" value="DNA_helicase_UvrD/REP"/>
</dbReference>
<accession>A0ABV6NAI1</accession>
<comment type="catalytic activity">
    <reaction evidence="13">
        <text>ATP + H2O = ADP + phosphate + H(+)</text>
        <dbReference type="Rhea" id="RHEA:13065"/>
        <dbReference type="ChEBI" id="CHEBI:15377"/>
        <dbReference type="ChEBI" id="CHEBI:15378"/>
        <dbReference type="ChEBI" id="CHEBI:30616"/>
        <dbReference type="ChEBI" id="CHEBI:43474"/>
        <dbReference type="ChEBI" id="CHEBI:456216"/>
        <dbReference type="EC" id="5.6.2.4"/>
    </reaction>
</comment>
<keyword evidence="10" id="KW-0413">Isomerase</keyword>
<organism evidence="18 19">
    <name type="scientific">Halalkalibacter alkalisediminis</name>
    <dbReference type="NCBI Taxonomy" id="935616"/>
    <lineage>
        <taxon>Bacteria</taxon>
        <taxon>Bacillati</taxon>
        <taxon>Bacillota</taxon>
        <taxon>Bacilli</taxon>
        <taxon>Bacillales</taxon>
        <taxon>Bacillaceae</taxon>
        <taxon>Halalkalibacter</taxon>
    </lineage>
</organism>
<evidence type="ECO:0000313" key="19">
    <source>
        <dbReference type="Proteomes" id="UP001589833"/>
    </source>
</evidence>
<dbReference type="EC" id="5.6.2.4" evidence="12"/>
<evidence type="ECO:0000256" key="13">
    <source>
        <dbReference type="ARBA" id="ARBA00048988"/>
    </source>
</evidence>
<evidence type="ECO:0000256" key="7">
    <source>
        <dbReference type="ARBA" id="ARBA00022840"/>
    </source>
</evidence>
<evidence type="ECO:0000256" key="14">
    <source>
        <dbReference type="PROSITE-ProRule" id="PRU00560"/>
    </source>
</evidence>
<dbReference type="Gene3D" id="3.90.320.10">
    <property type="match status" value="1"/>
</dbReference>
<dbReference type="InterPro" id="IPR038726">
    <property type="entry name" value="PDDEXK_AddAB-type"/>
</dbReference>
<evidence type="ECO:0000256" key="11">
    <source>
        <dbReference type="ARBA" id="ARBA00034617"/>
    </source>
</evidence>
<dbReference type="Gene3D" id="3.40.50.300">
    <property type="entry name" value="P-loop containing nucleotide triphosphate hydrolases"/>
    <property type="match status" value="3"/>
</dbReference>
<comment type="catalytic activity">
    <reaction evidence="11">
        <text>Couples ATP hydrolysis with the unwinding of duplex DNA by translocating in the 3'-5' direction.</text>
        <dbReference type="EC" id="5.6.2.4"/>
    </reaction>
</comment>
<dbReference type="InterPro" id="IPR011604">
    <property type="entry name" value="PDDEXK-like_dom_sf"/>
</dbReference>
<keyword evidence="4 14" id="KW-0378">Hydrolase</keyword>
<dbReference type="Pfam" id="PF00580">
    <property type="entry name" value="UvrD-helicase"/>
    <property type="match status" value="1"/>
</dbReference>
<keyword evidence="8" id="KW-0238">DNA-binding</keyword>
<dbReference type="SUPFAM" id="SSF52980">
    <property type="entry name" value="Restriction endonuclease-like"/>
    <property type="match status" value="1"/>
</dbReference>
<evidence type="ECO:0000256" key="5">
    <source>
        <dbReference type="ARBA" id="ARBA00022806"/>
    </source>
</evidence>
<evidence type="ECO:0000256" key="6">
    <source>
        <dbReference type="ARBA" id="ARBA00022839"/>
    </source>
</evidence>
<keyword evidence="15" id="KW-0175">Coiled coil</keyword>
<evidence type="ECO:0000256" key="1">
    <source>
        <dbReference type="ARBA" id="ARBA00022722"/>
    </source>
</evidence>
<feature type="domain" description="UvrD-like helicase C-terminal" evidence="17">
    <location>
        <begin position="459"/>
        <end position="747"/>
    </location>
</feature>
<dbReference type="InterPro" id="IPR027417">
    <property type="entry name" value="P-loop_NTPase"/>
</dbReference>
<dbReference type="PANTHER" id="PTHR11070">
    <property type="entry name" value="UVRD / RECB / PCRA DNA HELICASE FAMILY MEMBER"/>
    <property type="match status" value="1"/>
</dbReference>
<keyword evidence="19" id="KW-1185">Reference proteome</keyword>
<protein>
    <recommendedName>
        <fullName evidence="12">DNA 3'-5' helicase</fullName>
        <ecNumber evidence="12">5.6.2.4</ecNumber>
    </recommendedName>
</protein>
<dbReference type="RefSeq" id="WP_273843158.1">
    <property type="nucleotide sequence ID" value="NZ_JAQQWT010000006.1"/>
</dbReference>
<keyword evidence="7 14" id="KW-0067">ATP-binding</keyword>
<keyword evidence="1" id="KW-0540">Nuclease</keyword>
<dbReference type="InterPro" id="IPR011335">
    <property type="entry name" value="Restrct_endonuc-II-like"/>
</dbReference>
<dbReference type="CDD" id="cd17932">
    <property type="entry name" value="DEXQc_UvrD"/>
    <property type="match status" value="1"/>
</dbReference>